<dbReference type="Proteomes" id="UP001283361">
    <property type="component" value="Unassembled WGS sequence"/>
</dbReference>
<protein>
    <submittedName>
        <fullName evidence="1">Uncharacterized protein</fullName>
    </submittedName>
</protein>
<proteinExistence type="predicted"/>
<organism evidence="1 2">
    <name type="scientific">Elysia crispata</name>
    <name type="common">lettuce slug</name>
    <dbReference type="NCBI Taxonomy" id="231223"/>
    <lineage>
        <taxon>Eukaryota</taxon>
        <taxon>Metazoa</taxon>
        <taxon>Spiralia</taxon>
        <taxon>Lophotrochozoa</taxon>
        <taxon>Mollusca</taxon>
        <taxon>Gastropoda</taxon>
        <taxon>Heterobranchia</taxon>
        <taxon>Euthyneura</taxon>
        <taxon>Panpulmonata</taxon>
        <taxon>Sacoglossa</taxon>
        <taxon>Placobranchoidea</taxon>
        <taxon>Plakobranchidae</taxon>
        <taxon>Elysia</taxon>
    </lineage>
</organism>
<gene>
    <name evidence="1" type="ORF">RRG08_048032</name>
</gene>
<evidence type="ECO:0000313" key="1">
    <source>
        <dbReference type="EMBL" id="KAK3782942.1"/>
    </source>
</evidence>
<comment type="caution">
    <text evidence="1">The sequence shown here is derived from an EMBL/GenBank/DDBJ whole genome shotgun (WGS) entry which is preliminary data.</text>
</comment>
<keyword evidence="2" id="KW-1185">Reference proteome</keyword>
<accession>A0AAE1DUA0</accession>
<reference evidence="1" key="1">
    <citation type="journal article" date="2023" name="G3 (Bethesda)">
        <title>A reference genome for the long-term kleptoplast-retaining sea slug Elysia crispata morphotype clarki.</title>
        <authorList>
            <person name="Eastman K.E."/>
            <person name="Pendleton A.L."/>
            <person name="Shaikh M.A."/>
            <person name="Suttiyut T."/>
            <person name="Ogas R."/>
            <person name="Tomko P."/>
            <person name="Gavelis G."/>
            <person name="Widhalm J.R."/>
            <person name="Wisecaver J.H."/>
        </authorList>
    </citation>
    <scope>NUCLEOTIDE SEQUENCE</scope>
    <source>
        <strain evidence="1">ECLA1</strain>
    </source>
</reference>
<dbReference type="AlphaFoldDB" id="A0AAE1DUA0"/>
<dbReference type="EMBL" id="JAWDGP010002468">
    <property type="protein sequence ID" value="KAK3782942.1"/>
    <property type="molecule type" value="Genomic_DNA"/>
</dbReference>
<evidence type="ECO:0000313" key="2">
    <source>
        <dbReference type="Proteomes" id="UP001283361"/>
    </source>
</evidence>
<name>A0AAE1DUA0_9GAST</name>
<sequence>MGTTEDFHRVFNIEKVGKRHAFTDSPEEFKFVVDSTCGALMIYLVSDSLVFETCMVYSVWTVSIGIASTEMPGFLKTLTHKDTKIEPHCASHPH</sequence>